<comment type="caution">
    <text evidence="1">The sequence shown here is derived from an EMBL/GenBank/DDBJ whole genome shotgun (WGS) entry which is preliminary data.</text>
</comment>
<reference evidence="1 2" key="1">
    <citation type="submission" date="2019-06" db="EMBL/GenBank/DDBJ databases">
        <title>Whole genome shotgun sequence of Komagataeibacter hansenii NBRC 14820.</title>
        <authorList>
            <person name="Hosoyama A."/>
            <person name="Uohara A."/>
            <person name="Ohji S."/>
            <person name="Ichikawa N."/>
        </authorList>
    </citation>
    <scope>NUCLEOTIDE SEQUENCE [LARGE SCALE GENOMIC DNA]</scope>
    <source>
        <strain evidence="1 2">NBRC 14820</strain>
    </source>
</reference>
<name>A0ABQ0SGU4_NOVHA</name>
<dbReference type="Proteomes" id="UP000319478">
    <property type="component" value="Unassembled WGS sequence"/>
</dbReference>
<proteinExistence type="predicted"/>
<keyword evidence="2" id="KW-1185">Reference proteome</keyword>
<sequence>MISTNEIKRQVSFYKTETLPIKDSEFGGNTEQYTFIRSEMAALYPLNPMKIVDGVQEDIRKSTHILTTRYMTDIDSFTSVTTLVYEDTSFTTTRTELYKVNDVQLVNQEGRYLVCHLTLEDPNFTGTLPNANTSQ</sequence>
<dbReference type="RefSeq" id="WP_141312947.1">
    <property type="nucleotide sequence ID" value="NZ_BJNN01000127.1"/>
</dbReference>
<dbReference type="EMBL" id="BJNN01000127">
    <property type="protein sequence ID" value="GEC64621.1"/>
    <property type="molecule type" value="Genomic_DNA"/>
</dbReference>
<evidence type="ECO:0000313" key="2">
    <source>
        <dbReference type="Proteomes" id="UP000319478"/>
    </source>
</evidence>
<accession>A0ABQ0SGU4</accession>
<organism evidence="1 2">
    <name type="scientific">Novacetimonas hansenii</name>
    <name type="common">Komagataeibacter hansenii</name>
    <dbReference type="NCBI Taxonomy" id="436"/>
    <lineage>
        <taxon>Bacteria</taxon>
        <taxon>Pseudomonadati</taxon>
        <taxon>Pseudomonadota</taxon>
        <taxon>Alphaproteobacteria</taxon>
        <taxon>Acetobacterales</taxon>
        <taxon>Acetobacteraceae</taxon>
        <taxon>Novacetimonas</taxon>
    </lineage>
</organism>
<gene>
    <name evidence="1" type="ORF">GHA01_24700</name>
</gene>
<evidence type="ECO:0000313" key="1">
    <source>
        <dbReference type="EMBL" id="GEC64621.1"/>
    </source>
</evidence>
<protein>
    <submittedName>
        <fullName evidence="1">Uncharacterized protein</fullName>
    </submittedName>
</protein>